<dbReference type="FunFam" id="3.40.50.1240:FF:000003">
    <property type="entry name" value="2,3-bisphosphoglycerate-dependent phosphoglycerate mutase"/>
    <property type="match status" value="1"/>
</dbReference>
<sequence>MRPSEKPFFRRPFPNPNPKEQTMELVFIRHGQSEWNAKNLFTGWRDVNLSAQGVAEAQAAGRKLKENGYAFDLAFTSVLTRAIKTCNIVLEECGQLYVPQIKSWRLNERHYGRLQGMDKQQTAEQYGDEQVRIWRRSYDTLPPLLDADDEFSARKDPRYAHLPQSVIPDGENLKTTLERVLPIWQDRIAPAVLAGKRVLVAAHGNSLRALVKHLEGISDDDIMGVEIPTGQPLVYQLGDKLNVLEKFYL</sequence>
<gene>
    <name evidence="10" type="primary">gpm</name>
    <name evidence="6" type="synonym">gpmA</name>
    <name evidence="10" type="ORF">HMPREF9123_2721</name>
</gene>
<dbReference type="HAMAP" id="MF_01039">
    <property type="entry name" value="PGAM_GpmA"/>
    <property type="match status" value="1"/>
</dbReference>
<evidence type="ECO:0000256" key="1">
    <source>
        <dbReference type="ARBA" id="ARBA00000380"/>
    </source>
</evidence>
<comment type="function">
    <text evidence="6">Catalyzes the interconversion of 2-phosphoglycerate and 3-phosphoglycerate.</text>
</comment>
<dbReference type="EC" id="5.4.2.11" evidence="6"/>
<feature type="binding site" evidence="6 8">
    <location>
        <begin position="204"/>
        <end position="205"/>
    </location>
    <ligand>
        <name>substrate</name>
    </ligand>
</feature>
<comment type="catalytic activity">
    <reaction evidence="1 6">
        <text>(2R)-2-phosphoglycerate = (2R)-3-phosphoglycerate</text>
        <dbReference type="Rhea" id="RHEA:15901"/>
        <dbReference type="ChEBI" id="CHEBI:58272"/>
        <dbReference type="ChEBI" id="CHEBI:58289"/>
        <dbReference type="EC" id="5.4.2.11"/>
    </reaction>
</comment>
<feature type="binding site" evidence="6 8">
    <location>
        <position position="81"/>
    </location>
    <ligand>
        <name>substrate</name>
    </ligand>
</feature>
<dbReference type="InterPro" id="IPR013078">
    <property type="entry name" value="His_Pase_superF_clade-1"/>
</dbReference>
<dbReference type="EMBL" id="AFAY01000053">
    <property type="protein sequence ID" value="EGF07185.1"/>
    <property type="molecule type" value="Genomic_DNA"/>
</dbReference>
<feature type="active site" description="Tele-phosphohistidine intermediate" evidence="6 7">
    <location>
        <position position="30"/>
    </location>
</feature>
<evidence type="ECO:0000256" key="4">
    <source>
        <dbReference type="ARBA" id="ARBA00023152"/>
    </source>
</evidence>
<evidence type="ECO:0000313" key="10">
    <source>
        <dbReference type="EMBL" id="EGF07185.1"/>
    </source>
</evidence>
<dbReference type="GO" id="GO:0006094">
    <property type="term" value="P:gluconeogenesis"/>
    <property type="evidence" value="ECO:0007669"/>
    <property type="project" value="UniProtKB-UniRule"/>
</dbReference>
<dbReference type="GO" id="GO:0004619">
    <property type="term" value="F:phosphoglycerate mutase activity"/>
    <property type="evidence" value="ECO:0007669"/>
    <property type="project" value="UniProtKB-UniRule"/>
</dbReference>
<evidence type="ECO:0000256" key="6">
    <source>
        <dbReference type="HAMAP-Rule" id="MF_01039"/>
    </source>
</evidence>
<evidence type="ECO:0000313" key="11">
    <source>
        <dbReference type="Proteomes" id="UP000004105"/>
    </source>
</evidence>
<evidence type="ECO:0000256" key="7">
    <source>
        <dbReference type="PIRSR" id="PIRSR613078-1"/>
    </source>
</evidence>
<organism evidence="10 11">
    <name type="scientific">Neisseria bacilliformis ATCC BAA-1200</name>
    <dbReference type="NCBI Taxonomy" id="888742"/>
    <lineage>
        <taxon>Bacteria</taxon>
        <taxon>Pseudomonadati</taxon>
        <taxon>Pseudomonadota</taxon>
        <taxon>Betaproteobacteria</taxon>
        <taxon>Neisseriales</taxon>
        <taxon>Neisseriaceae</taxon>
        <taxon>Neisseria</taxon>
    </lineage>
</organism>
<protein>
    <recommendedName>
        <fullName evidence="6">2,3-bisphosphoglycerate-dependent phosphoglycerate mutase</fullName>
        <shortName evidence="6">BPG-dependent PGAM</shortName>
        <shortName evidence="6">PGAM</shortName>
        <shortName evidence="6">Phosphoglyceromutase</shortName>
        <shortName evidence="6">dPGM</shortName>
        <ecNumber evidence="6">5.4.2.11</ecNumber>
    </recommendedName>
</protein>
<dbReference type="CDD" id="cd07067">
    <property type="entry name" value="HP_PGM_like"/>
    <property type="match status" value="1"/>
</dbReference>
<dbReference type="HOGENOM" id="CLU_033323_1_1_4"/>
<comment type="caution">
    <text evidence="10">The sequence shown here is derived from an EMBL/GenBank/DDBJ whole genome shotgun (WGS) entry which is preliminary data.</text>
</comment>
<dbReference type="PANTHER" id="PTHR11931">
    <property type="entry name" value="PHOSPHOGLYCERATE MUTASE"/>
    <property type="match status" value="1"/>
</dbReference>
<comment type="similarity">
    <text evidence="2 6">Belongs to the phosphoglycerate mutase family. BPG-dependent PGAM subfamily.</text>
</comment>
<dbReference type="AlphaFoldDB" id="F2BG64"/>
<comment type="pathway">
    <text evidence="6">Carbohydrate degradation; glycolysis; pyruvate from D-glyceraldehyde 3-phosphate: step 3/5.</text>
</comment>
<keyword evidence="3 6" id="KW-0312">Gluconeogenesis</keyword>
<dbReference type="NCBIfam" id="NF010716">
    <property type="entry name" value="PRK14118.1"/>
    <property type="match status" value="1"/>
</dbReference>
<dbReference type="SUPFAM" id="SSF53254">
    <property type="entry name" value="Phosphoglycerate mutase-like"/>
    <property type="match status" value="1"/>
</dbReference>
<evidence type="ECO:0000256" key="5">
    <source>
        <dbReference type="ARBA" id="ARBA00023235"/>
    </source>
</evidence>
<evidence type="ECO:0000256" key="3">
    <source>
        <dbReference type="ARBA" id="ARBA00022432"/>
    </source>
</evidence>
<dbReference type="SMART" id="SM00855">
    <property type="entry name" value="PGAM"/>
    <property type="match status" value="1"/>
</dbReference>
<evidence type="ECO:0000256" key="9">
    <source>
        <dbReference type="PIRSR" id="PIRSR613078-3"/>
    </source>
</evidence>
<reference evidence="10 11" key="1">
    <citation type="submission" date="2011-02" db="EMBL/GenBank/DDBJ databases">
        <authorList>
            <person name="Muzny D."/>
            <person name="Qin X."/>
            <person name="Deng J."/>
            <person name="Jiang H."/>
            <person name="Liu Y."/>
            <person name="Qu J."/>
            <person name="Song X.-Z."/>
            <person name="Zhang L."/>
            <person name="Thornton R."/>
            <person name="Coyle M."/>
            <person name="Francisco L."/>
            <person name="Jackson L."/>
            <person name="Javaid M."/>
            <person name="Korchina V."/>
            <person name="Kovar C."/>
            <person name="Mata R."/>
            <person name="Mathew T."/>
            <person name="Ngo R."/>
            <person name="Nguyen L."/>
            <person name="Nguyen N."/>
            <person name="Okwuonu G."/>
            <person name="Ongeri F."/>
            <person name="Pham C."/>
            <person name="Simmons D."/>
            <person name="Wilczek-Boney K."/>
            <person name="Hale W."/>
            <person name="Jakkamsetti A."/>
            <person name="Pham P."/>
            <person name="Ruth R."/>
            <person name="San Lucas F."/>
            <person name="Warren J."/>
            <person name="Zhang J."/>
            <person name="Zhao Z."/>
            <person name="Zhou C."/>
            <person name="Zhu D."/>
            <person name="Lee S."/>
            <person name="Bess C."/>
            <person name="Blankenburg K."/>
            <person name="Forbes L."/>
            <person name="Fu Q."/>
            <person name="Gubbala S."/>
            <person name="Hirani K."/>
            <person name="Jayaseelan J.C."/>
            <person name="Lara F."/>
            <person name="Munidasa M."/>
            <person name="Palculict T."/>
            <person name="Patil S."/>
            <person name="Pu L.-L."/>
            <person name="Saada N."/>
            <person name="Tang L."/>
            <person name="Weissenberger G."/>
            <person name="Zhu Y."/>
            <person name="Hemphill L."/>
            <person name="Shang Y."/>
            <person name="Youmans B."/>
            <person name="Ayvaz T."/>
            <person name="Ross M."/>
            <person name="Santibanez J."/>
            <person name="Aqrawi P."/>
            <person name="Gross S."/>
            <person name="Joshi V."/>
            <person name="Fowler G."/>
            <person name="Nazareth L."/>
            <person name="Reid J."/>
            <person name="Worley K."/>
            <person name="Petrosino J."/>
            <person name="Highlander S."/>
            <person name="Gibbs R."/>
        </authorList>
    </citation>
    <scope>NUCLEOTIDE SEQUENCE [LARGE SCALE GENOMIC DNA]</scope>
    <source>
        <strain evidence="10 11">ATCC BAA-1200</strain>
    </source>
</reference>
<dbReference type="Gene3D" id="3.40.50.1240">
    <property type="entry name" value="Phosphoglycerate mutase-like"/>
    <property type="match status" value="1"/>
</dbReference>
<feature type="binding site" evidence="6 8">
    <location>
        <begin position="29"/>
        <end position="36"/>
    </location>
    <ligand>
        <name>substrate</name>
    </ligand>
</feature>
<keyword evidence="11" id="KW-1185">Reference proteome</keyword>
<feature type="binding site" evidence="6 8">
    <location>
        <position position="119"/>
    </location>
    <ligand>
        <name>substrate</name>
    </ligand>
</feature>
<dbReference type="Proteomes" id="UP000004105">
    <property type="component" value="Unassembled WGS sequence"/>
</dbReference>
<accession>F2BG64</accession>
<feature type="active site" description="Proton donor/acceptor" evidence="6 7">
    <location>
        <position position="108"/>
    </location>
</feature>
<dbReference type="NCBIfam" id="NF010713">
    <property type="entry name" value="PRK14115.1"/>
    <property type="match status" value="1"/>
</dbReference>
<feature type="binding site" evidence="6 8">
    <location>
        <begin position="42"/>
        <end position="43"/>
    </location>
    <ligand>
        <name>substrate</name>
    </ligand>
</feature>
<feature type="binding site" evidence="6 8">
    <location>
        <begin position="108"/>
        <end position="111"/>
    </location>
    <ligand>
        <name>substrate</name>
    </ligand>
</feature>
<dbReference type="GO" id="GO:0006096">
    <property type="term" value="P:glycolytic process"/>
    <property type="evidence" value="ECO:0007669"/>
    <property type="project" value="UniProtKB-UniRule"/>
</dbReference>
<feature type="site" description="Transition state stabilizer" evidence="6 9">
    <location>
        <position position="203"/>
    </location>
</feature>
<dbReference type="InterPro" id="IPR029033">
    <property type="entry name" value="His_PPase_superfam"/>
</dbReference>
<name>F2BG64_9NEIS</name>
<evidence type="ECO:0000256" key="2">
    <source>
        <dbReference type="ARBA" id="ARBA00006717"/>
    </source>
</evidence>
<evidence type="ECO:0000256" key="8">
    <source>
        <dbReference type="PIRSR" id="PIRSR613078-2"/>
    </source>
</evidence>
<comment type="subunit">
    <text evidence="6">Homodimer.</text>
</comment>
<keyword evidence="5 6" id="KW-0413">Isomerase</keyword>
<proteinExistence type="inferred from homology"/>
<dbReference type="Pfam" id="PF00300">
    <property type="entry name" value="His_Phos_1"/>
    <property type="match status" value="1"/>
</dbReference>
<dbReference type="NCBIfam" id="TIGR01258">
    <property type="entry name" value="pgm_1"/>
    <property type="match status" value="1"/>
</dbReference>
<keyword evidence="4 6" id="KW-0324">Glycolysis</keyword>
<feature type="binding site" evidence="6 8">
    <location>
        <begin position="135"/>
        <end position="136"/>
    </location>
    <ligand>
        <name>substrate</name>
    </ligand>
</feature>
<dbReference type="STRING" id="267212.GCA_001063965_00921"/>
<dbReference type="InterPro" id="IPR005952">
    <property type="entry name" value="Phosphogly_mut1"/>
</dbReference>
<dbReference type="UniPathway" id="UPA00109">
    <property type="reaction ID" value="UER00186"/>
</dbReference>